<dbReference type="Proteomes" id="UP000629098">
    <property type="component" value="Unassembled WGS sequence"/>
</dbReference>
<keyword evidence="3" id="KW-1185">Reference proteome</keyword>
<sequence length="251" mass="27838">MGNCLVWRLIPLLEASGNVQMAIDRWLLEQHSCGKHPPTLRFYTWSPPAISLGYHQKKYPENWQHLFWQGKKVELVRRPTGGRAVLHQGDLTYAVIVSGLGGDRILAYQTICEFLIQGWKALGVELQYGTAGRGYIHNPNCFGTATGADLVLPDGGKLIGSAQLRRGDTTLQHGSIRLKPDADLFAQVFGAESFTPIHLPQDISIEKIIKALVTTASDCFGIQLVVQPLSELEWEEILIKLPMNTDNSPVL</sequence>
<dbReference type="PROSITE" id="PS51733">
    <property type="entry name" value="BPL_LPL_CATALYTIC"/>
    <property type="match status" value="1"/>
</dbReference>
<dbReference type="EMBL" id="JACXAE010000027">
    <property type="protein sequence ID" value="MBD2771616.1"/>
    <property type="molecule type" value="Genomic_DNA"/>
</dbReference>
<dbReference type="InterPro" id="IPR004143">
    <property type="entry name" value="BPL_LPL_catalytic"/>
</dbReference>
<dbReference type="RefSeq" id="WP_190825912.1">
    <property type="nucleotide sequence ID" value="NZ_CAWPPI010000027.1"/>
</dbReference>
<name>A0A8J7C661_9CYAN</name>
<comment type="caution">
    <text evidence="2">The sequence shown here is derived from an EMBL/GenBank/DDBJ whole genome shotgun (WGS) entry which is preliminary data.</text>
</comment>
<proteinExistence type="predicted"/>
<dbReference type="InterPro" id="IPR045864">
    <property type="entry name" value="aa-tRNA-synth_II/BPL/LPL"/>
</dbReference>
<accession>A0A8J7C661</accession>
<dbReference type="SUPFAM" id="SSF55681">
    <property type="entry name" value="Class II aaRS and biotin synthetases"/>
    <property type="match status" value="1"/>
</dbReference>
<protein>
    <submittedName>
        <fullName evidence="2">Lipoate--protein ligase family protein</fullName>
    </submittedName>
</protein>
<evidence type="ECO:0000313" key="2">
    <source>
        <dbReference type="EMBL" id="MBD2771616.1"/>
    </source>
</evidence>
<gene>
    <name evidence="2" type="ORF">ICL16_05775</name>
</gene>
<dbReference type="PANTHER" id="PTHR43679">
    <property type="entry name" value="OCTANOYLTRANSFERASE LIPM-RELATED"/>
    <property type="match status" value="1"/>
</dbReference>
<dbReference type="AlphaFoldDB" id="A0A8J7C661"/>
<organism evidence="2 3">
    <name type="scientific">Iningainema tapete BLCC-T55</name>
    <dbReference type="NCBI Taxonomy" id="2748662"/>
    <lineage>
        <taxon>Bacteria</taxon>
        <taxon>Bacillati</taxon>
        <taxon>Cyanobacteriota</taxon>
        <taxon>Cyanophyceae</taxon>
        <taxon>Nostocales</taxon>
        <taxon>Scytonemataceae</taxon>
        <taxon>Iningainema tapete</taxon>
    </lineage>
</organism>
<dbReference type="PANTHER" id="PTHR43679:SF2">
    <property type="entry name" value="OCTANOYL-[GCVH]:PROTEIN N-OCTANOYLTRANSFERASE"/>
    <property type="match status" value="1"/>
</dbReference>
<dbReference type="InterPro" id="IPR050664">
    <property type="entry name" value="Octanoyltrans_LipM/LipL"/>
</dbReference>
<feature type="domain" description="BPL/LPL catalytic" evidence="1">
    <location>
        <begin position="34"/>
        <end position="224"/>
    </location>
</feature>
<dbReference type="Gene3D" id="3.30.930.10">
    <property type="entry name" value="Bira Bifunctional Protein, Domain 2"/>
    <property type="match status" value="1"/>
</dbReference>
<dbReference type="Pfam" id="PF21948">
    <property type="entry name" value="LplA-B_cat"/>
    <property type="match status" value="1"/>
</dbReference>
<keyword evidence="2" id="KW-0436">Ligase</keyword>
<evidence type="ECO:0000313" key="3">
    <source>
        <dbReference type="Proteomes" id="UP000629098"/>
    </source>
</evidence>
<evidence type="ECO:0000259" key="1">
    <source>
        <dbReference type="PROSITE" id="PS51733"/>
    </source>
</evidence>
<reference evidence="2" key="1">
    <citation type="submission" date="2020-09" db="EMBL/GenBank/DDBJ databases">
        <title>Iningainema tapete sp. nov. (Scytonemataceae, Cyanobacteria) from greenhouses in central Florida (USA) produces two types of nodularin with biosynthetic potential for microcystin-LR and anabaenopeptins.</title>
        <authorList>
            <person name="Berthold D.E."/>
            <person name="Lefler F.W."/>
            <person name="Huang I.-S."/>
            <person name="Abdulla H."/>
            <person name="Zimba P.V."/>
            <person name="Laughinghouse H.D. IV."/>
        </authorList>
    </citation>
    <scope>NUCLEOTIDE SEQUENCE</scope>
    <source>
        <strain evidence="2">BLCCT55</strain>
    </source>
</reference>
<dbReference type="GO" id="GO:0016874">
    <property type="term" value="F:ligase activity"/>
    <property type="evidence" value="ECO:0007669"/>
    <property type="project" value="UniProtKB-KW"/>
</dbReference>
<dbReference type="CDD" id="cd16443">
    <property type="entry name" value="LplA"/>
    <property type="match status" value="1"/>
</dbReference>